<dbReference type="EMBL" id="AL445066">
    <property type="protein sequence ID" value="CAC12082.1"/>
    <property type="molecule type" value="Genomic_DNA"/>
</dbReference>
<dbReference type="GO" id="GO:0005524">
    <property type="term" value="F:ATP binding"/>
    <property type="evidence" value="ECO:0007669"/>
    <property type="project" value="UniProtKB-KW"/>
</dbReference>
<dbReference type="EnsemblBacteria" id="CAC12082">
    <property type="protein sequence ID" value="CAC12082"/>
    <property type="gene ID" value="CAC12082"/>
</dbReference>
<name>Q9HJL4_THEAC</name>
<feature type="domain" description="GvpD basic region 2" evidence="4">
    <location>
        <begin position="237"/>
        <end position="468"/>
    </location>
</feature>
<protein>
    <submittedName>
        <fullName evidence="5">Transcriptional regulator, gvpD related protein</fullName>
    </submittedName>
</protein>
<dbReference type="Proteomes" id="UP000001024">
    <property type="component" value="Chromosome"/>
</dbReference>
<dbReference type="InterPro" id="IPR046777">
    <property type="entry name" value="GvpD_bR2"/>
</dbReference>
<gene>
    <name evidence="5" type="ordered locus">Ta0953</name>
</gene>
<dbReference type="HOGENOM" id="CLU_047518_0_0_2"/>
<sequence>MYIFEQFFDQRFGKSMVIKGKPGSGKTTFTLDFLTSIRDHHPVYYISSRSTDSAISEAYPWIKERFSGEGEISKVKTDYLNRFEKMVEEGKFGDFLKDGLIIDTKKIVPIVHSLYEFVDAHIGERPIIALDSIDAIAEEYNIPEDFLFLMLKNDLVEGSGANLVSILEAKQNERLEYFADGVVSLDYNIKNDMLIRSLTLEKMRGISIGPYPSYMFSLAGGKFNSVMRSSLVFPDTKYEPARISDPAEFQVSLGDPEYGKLTPEGTDTVPGGSIVILHLKDKGAAVNDFVSLFKTNLIITNIIQGRGVIDVTASGYETYTVLLKSLAGKYLNNYITTSKSDMINPYVISLKGVRLKDDINREIIEVKLAQSKGPYIYFFSSDYLYLVYGPEFLNQIIEVVDDIRTTGVIFIVADDTTYDKMFSASHISLDLFSVNGYAAVSSNKTSSYLIQIMPDEKRWPKIRFIEIE</sequence>
<evidence type="ECO:0000259" key="4">
    <source>
        <dbReference type="Pfam" id="PF20440"/>
    </source>
</evidence>
<dbReference type="PaxDb" id="273075-Ta0953m"/>
<evidence type="ECO:0000313" key="5">
    <source>
        <dbReference type="EMBL" id="CAC12082.1"/>
    </source>
</evidence>
<dbReference type="InterPro" id="IPR009788">
    <property type="entry name" value="GvpD_P-loop"/>
</dbReference>
<dbReference type="PANTHER" id="PTHR43637:SF2">
    <property type="entry name" value="PROTEIN GVPD 1"/>
    <property type="match status" value="1"/>
</dbReference>
<evidence type="ECO:0000259" key="3">
    <source>
        <dbReference type="Pfam" id="PF07088"/>
    </source>
</evidence>
<accession>Q9HJL4</accession>
<dbReference type="eggNOG" id="arCOG01178">
    <property type="taxonomic scope" value="Archaea"/>
</dbReference>
<feature type="domain" description="GvpD P-loop" evidence="3">
    <location>
        <begin position="4"/>
        <end position="201"/>
    </location>
</feature>
<dbReference type="SUPFAM" id="SSF52540">
    <property type="entry name" value="P-loop containing nucleoside triphosphate hydrolases"/>
    <property type="match status" value="1"/>
</dbReference>
<dbReference type="InParanoid" id="Q9HJL4"/>
<keyword evidence="1" id="KW-0547">Nucleotide-binding</keyword>
<dbReference type="AlphaFoldDB" id="Q9HJL4"/>
<reference evidence="5 6" key="1">
    <citation type="journal article" date="2000" name="Nature">
        <title>The genome sequence of the thermoacidophilic scavenger Thermoplasma acidophilum.</title>
        <authorList>
            <person name="Ruepp A."/>
            <person name="Graml W."/>
            <person name="Santos-Martinez M.L."/>
            <person name="Koretke K.K."/>
            <person name="Volker C."/>
            <person name="Mewes H.W."/>
            <person name="Frishman D."/>
            <person name="Stocker S."/>
            <person name="Lupas A.N."/>
            <person name="Baumeister W."/>
        </authorList>
    </citation>
    <scope>NUCLEOTIDE SEQUENCE [LARGE SCALE GENOMIC DNA]</scope>
    <source>
        <strain evidence="6">ATCC 25905 / DSM 1728 / JCM 9062 / NBRC 15155 / AMRC-C165</strain>
    </source>
</reference>
<dbReference type="InterPro" id="IPR027417">
    <property type="entry name" value="P-loop_NTPase"/>
</dbReference>
<dbReference type="PANTHER" id="PTHR43637">
    <property type="entry name" value="UPF0273 PROTEIN TM_0370"/>
    <property type="match status" value="1"/>
</dbReference>
<dbReference type="Pfam" id="PF20440">
    <property type="entry name" value="GvpD_bR2"/>
    <property type="match status" value="1"/>
</dbReference>
<dbReference type="KEGG" id="tac:Ta0953"/>
<dbReference type="Pfam" id="PF07088">
    <property type="entry name" value="GvpD_P-loop"/>
    <property type="match status" value="1"/>
</dbReference>
<evidence type="ECO:0000313" key="6">
    <source>
        <dbReference type="Proteomes" id="UP000001024"/>
    </source>
</evidence>
<organism evidence="5 6">
    <name type="scientific">Thermoplasma acidophilum (strain ATCC 25905 / DSM 1728 / JCM 9062 / NBRC 15155 / AMRC-C165)</name>
    <dbReference type="NCBI Taxonomy" id="273075"/>
    <lineage>
        <taxon>Archaea</taxon>
        <taxon>Methanobacteriati</taxon>
        <taxon>Thermoplasmatota</taxon>
        <taxon>Thermoplasmata</taxon>
        <taxon>Thermoplasmatales</taxon>
        <taxon>Thermoplasmataceae</taxon>
        <taxon>Thermoplasma</taxon>
    </lineage>
</organism>
<keyword evidence="2" id="KW-0067">ATP-binding</keyword>
<evidence type="ECO:0000256" key="2">
    <source>
        <dbReference type="ARBA" id="ARBA00022840"/>
    </source>
</evidence>
<keyword evidence="6" id="KW-1185">Reference proteome</keyword>
<evidence type="ECO:0000256" key="1">
    <source>
        <dbReference type="ARBA" id="ARBA00022741"/>
    </source>
</evidence>
<proteinExistence type="predicted"/>
<dbReference type="Gene3D" id="3.40.50.300">
    <property type="entry name" value="P-loop containing nucleotide triphosphate hydrolases"/>
    <property type="match status" value="1"/>
</dbReference>
<dbReference type="RefSeq" id="WP_241761809.1">
    <property type="nucleotide sequence ID" value="NC_002578.1"/>
</dbReference>